<feature type="domain" description="HTH cro/C1-type" evidence="2">
    <location>
        <begin position="25"/>
        <end position="79"/>
    </location>
</feature>
<protein>
    <submittedName>
        <fullName evidence="3">DNA-binding protein</fullName>
    </submittedName>
</protein>
<dbReference type="EMBL" id="ARYI01000004">
    <property type="protein sequence ID" value="KCZ95317.1"/>
    <property type="molecule type" value="Genomic_DNA"/>
</dbReference>
<gene>
    <name evidence="3" type="ORF">HHI_06589</name>
</gene>
<proteinExistence type="predicted"/>
<dbReference type="Pfam" id="PF01381">
    <property type="entry name" value="HTH_3"/>
    <property type="match status" value="1"/>
</dbReference>
<dbReference type="AlphaFoldDB" id="A0A059FXI2"/>
<sequence>MPPKKAKAPASRSPNDLDRIVGSNIRALRQSQNITLQALATEIGVSHQQLQKYETSANRLSAGMLPIVAEALGVEVSDLYFNEQCAKSDQHDEAARLRKECEGVIQRVKSKEVLASMARVLRAMAV</sequence>
<dbReference type="PANTHER" id="PTHR46797:SF1">
    <property type="entry name" value="METHYLPHOSPHONATE SYNTHASE"/>
    <property type="match status" value="1"/>
</dbReference>
<name>A0A059FXI2_9PROT</name>
<dbReference type="Proteomes" id="UP000025061">
    <property type="component" value="Unassembled WGS sequence"/>
</dbReference>
<organism evidence="3 4">
    <name type="scientific">Hyphomonas hirschiana VP5</name>
    <dbReference type="NCBI Taxonomy" id="1280951"/>
    <lineage>
        <taxon>Bacteria</taxon>
        <taxon>Pseudomonadati</taxon>
        <taxon>Pseudomonadota</taxon>
        <taxon>Alphaproteobacteria</taxon>
        <taxon>Hyphomonadales</taxon>
        <taxon>Hyphomonadaceae</taxon>
        <taxon>Hyphomonas</taxon>
    </lineage>
</organism>
<dbReference type="PROSITE" id="PS50943">
    <property type="entry name" value="HTH_CROC1"/>
    <property type="match status" value="1"/>
</dbReference>
<dbReference type="InterPro" id="IPR010982">
    <property type="entry name" value="Lambda_DNA-bd_dom_sf"/>
</dbReference>
<dbReference type="RefSeq" id="WP_011647526.1">
    <property type="nucleotide sequence ID" value="NZ_ARYI01000004.1"/>
</dbReference>
<dbReference type="GO" id="GO:0003677">
    <property type="term" value="F:DNA binding"/>
    <property type="evidence" value="ECO:0007669"/>
    <property type="project" value="UniProtKB-KW"/>
</dbReference>
<evidence type="ECO:0000259" key="2">
    <source>
        <dbReference type="PROSITE" id="PS50943"/>
    </source>
</evidence>
<dbReference type="GO" id="GO:0005829">
    <property type="term" value="C:cytosol"/>
    <property type="evidence" value="ECO:0007669"/>
    <property type="project" value="TreeGrafter"/>
</dbReference>
<dbReference type="SMART" id="SM00530">
    <property type="entry name" value="HTH_XRE"/>
    <property type="match status" value="1"/>
</dbReference>
<accession>A0A059FXI2</accession>
<comment type="caution">
    <text evidence="3">The sequence shown here is derived from an EMBL/GenBank/DDBJ whole genome shotgun (WGS) entry which is preliminary data.</text>
</comment>
<dbReference type="SUPFAM" id="SSF47413">
    <property type="entry name" value="lambda repressor-like DNA-binding domains"/>
    <property type="match status" value="1"/>
</dbReference>
<dbReference type="CDD" id="cd00093">
    <property type="entry name" value="HTH_XRE"/>
    <property type="match status" value="1"/>
</dbReference>
<dbReference type="OrthoDB" id="9797172at2"/>
<evidence type="ECO:0000256" key="1">
    <source>
        <dbReference type="ARBA" id="ARBA00023125"/>
    </source>
</evidence>
<dbReference type="Gene3D" id="1.10.260.40">
    <property type="entry name" value="lambda repressor-like DNA-binding domains"/>
    <property type="match status" value="1"/>
</dbReference>
<keyword evidence="4" id="KW-1185">Reference proteome</keyword>
<dbReference type="InterPro" id="IPR001387">
    <property type="entry name" value="Cro/C1-type_HTH"/>
</dbReference>
<dbReference type="PATRIC" id="fig|1280951.3.peg.1333"/>
<reference evidence="3 4" key="1">
    <citation type="submission" date="2013-04" db="EMBL/GenBank/DDBJ databases">
        <title>Hyphomonas hirschiana VP5 Genome Sequencing.</title>
        <authorList>
            <person name="Lai Q."/>
            <person name="Shao Z."/>
        </authorList>
    </citation>
    <scope>NUCLEOTIDE SEQUENCE [LARGE SCALE GENOMIC DNA]</scope>
    <source>
        <strain evidence="3 4">VP5</strain>
    </source>
</reference>
<evidence type="ECO:0000313" key="3">
    <source>
        <dbReference type="EMBL" id="KCZ95317.1"/>
    </source>
</evidence>
<keyword evidence="1 3" id="KW-0238">DNA-binding</keyword>
<dbReference type="PANTHER" id="PTHR46797">
    <property type="entry name" value="HTH-TYPE TRANSCRIPTIONAL REGULATOR"/>
    <property type="match status" value="1"/>
</dbReference>
<evidence type="ECO:0000313" key="4">
    <source>
        <dbReference type="Proteomes" id="UP000025061"/>
    </source>
</evidence>
<dbReference type="InterPro" id="IPR050807">
    <property type="entry name" value="TransReg_Diox_bact_type"/>
</dbReference>
<dbReference type="GO" id="GO:0003700">
    <property type="term" value="F:DNA-binding transcription factor activity"/>
    <property type="evidence" value="ECO:0007669"/>
    <property type="project" value="TreeGrafter"/>
</dbReference>